<dbReference type="EMBL" id="ABEU02000015">
    <property type="protein sequence ID" value="PNR39412.1"/>
    <property type="molecule type" value="Genomic_DNA"/>
</dbReference>
<sequence>MVQLRGLTDFGEVRLPFCWSSCHQRLLELEGIVREVAATRKLPTGDLE</sequence>
<accession>A0A2K1JD11</accession>
<reference evidence="2" key="3">
    <citation type="submission" date="2020-12" db="UniProtKB">
        <authorList>
            <consortium name="EnsemblPlants"/>
        </authorList>
    </citation>
    <scope>IDENTIFICATION</scope>
</reference>
<keyword evidence="3" id="KW-1185">Reference proteome</keyword>
<gene>
    <name evidence="1" type="ORF">PHYPA_019690</name>
</gene>
<protein>
    <submittedName>
        <fullName evidence="1 2">Uncharacterized protein</fullName>
    </submittedName>
</protein>
<reference evidence="1 3" key="2">
    <citation type="journal article" date="2018" name="Plant J.">
        <title>The Physcomitrella patens chromosome-scale assembly reveals moss genome structure and evolution.</title>
        <authorList>
            <person name="Lang D."/>
            <person name="Ullrich K.K."/>
            <person name="Murat F."/>
            <person name="Fuchs J."/>
            <person name="Jenkins J."/>
            <person name="Haas F.B."/>
            <person name="Piednoel M."/>
            <person name="Gundlach H."/>
            <person name="Van Bel M."/>
            <person name="Meyberg R."/>
            <person name="Vives C."/>
            <person name="Morata J."/>
            <person name="Symeonidi A."/>
            <person name="Hiss M."/>
            <person name="Muchero W."/>
            <person name="Kamisugi Y."/>
            <person name="Saleh O."/>
            <person name="Blanc G."/>
            <person name="Decker E.L."/>
            <person name="van Gessel N."/>
            <person name="Grimwood J."/>
            <person name="Hayes R.D."/>
            <person name="Graham S.W."/>
            <person name="Gunter L.E."/>
            <person name="McDaniel S.F."/>
            <person name="Hoernstein S.N.W."/>
            <person name="Larsson A."/>
            <person name="Li F.W."/>
            <person name="Perroud P.F."/>
            <person name="Phillips J."/>
            <person name="Ranjan P."/>
            <person name="Rokshar D.S."/>
            <person name="Rothfels C.J."/>
            <person name="Schneider L."/>
            <person name="Shu S."/>
            <person name="Stevenson D.W."/>
            <person name="Thummler F."/>
            <person name="Tillich M."/>
            <person name="Villarreal Aguilar J.C."/>
            <person name="Widiez T."/>
            <person name="Wong G.K."/>
            <person name="Wymore A."/>
            <person name="Zhang Y."/>
            <person name="Zimmer A.D."/>
            <person name="Quatrano R.S."/>
            <person name="Mayer K.F.X."/>
            <person name="Goodstein D."/>
            <person name="Casacuberta J.M."/>
            <person name="Vandepoele K."/>
            <person name="Reski R."/>
            <person name="Cuming A.C."/>
            <person name="Tuskan G.A."/>
            <person name="Maumus F."/>
            <person name="Salse J."/>
            <person name="Schmutz J."/>
            <person name="Rensing S.A."/>
        </authorList>
    </citation>
    <scope>NUCLEOTIDE SEQUENCE [LARGE SCALE GENOMIC DNA]</scope>
    <source>
        <strain evidence="2 3">cv. Gransden 2004</strain>
    </source>
</reference>
<dbReference type="AlphaFoldDB" id="A0A2K1JD11"/>
<dbReference type="InParanoid" id="A0A2K1JD11"/>
<dbReference type="Proteomes" id="UP000006727">
    <property type="component" value="Chromosome 15"/>
</dbReference>
<name>A0A2K1JD11_PHYPA</name>
<reference evidence="1 3" key="1">
    <citation type="journal article" date="2008" name="Science">
        <title>The Physcomitrella genome reveals evolutionary insights into the conquest of land by plants.</title>
        <authorList>
            <person name="Rensing S."/>
            <person name="Lang D."/>
            <person name="Zimmer A."/>
            <person name="Terry A."/>
            <person name="Salamov A."/>
            <person name="Shapiro H."/>
            <person name="Nishiyama T."/>
            <person name="Perroud P.-F."/>
            <person name="Lindquist E."/>
            <person name="Kamisugi Y."/>
            <person name="Tanahashi T."/>
            <person name="Sakakibara K."/>
            <person name="Fujita T."/>
            <person name="Oishi K."/>
            <person name="Shin-I T."/>
            <person name="Kuroki Y."/>
            <person name="Toyoda A."/>
            <person name="Suzuki Y."/>
            <person name="Hashimoto A."/>
            <person name="Yamaguchi K."/>
            <person name="Sugano A."/>
            <person name="Kohara Y."/>
            <person name="Fujiyama A."/>
            <person name="Anterola A."/>
            <person name="Aoki S."/>
            <person name="Ashton N."/>
            <person name="Barbazuk W.B."/>
            <person name="Barker E."/>
            <person name="Bennetzen J."/>
            <person name="Bezanilla M."/>
            <person name="Blankenship R."/>
            <person name="Cho S.H."/>
            <person name="Dutcher S."/>
            <person name="Estelle M."/>
            <person name="Fawcett J.A."/>
            <person name="Gundlach H."/>
            <person name="Hanada K."/>
            <person name="Heyl A."/>
            <person name="Hicks K.A."/>
            <person name="Hugh J."/>
            <person name="Lohr M."/>
            <person name="Mayer K."/>
            <person name="Melkozernov A."/>
            <person name="Murata T."/>
            <person name="Nelson D."/>
            <person name="Pils B."/>
            <person name="Prigge M."/>
            <person name="Reiss B."/>
            <person name="Renner T."/>
            <person name="Rombauts S."/>
            <person name="Rushton P."/>
            <person name="Sanderfoot A."/>
            <person name="Schween G."/>
            <person name="Shiu S.-H."/>
            <person name="Stueber K."/>
            <person name="Theodoulou F.L."/>
            <person name="Tu H."/>
            <person name="Van de Peer Y."/>
            <person name="Verrier P.J."/>
            <person name="Waters E."/>
            <person name="Wood A."/>
            <person name="Yang L."/>
            <person name="Cove D."/>
            <person name="Cuming A."/>
            <person name="Hasebe M."/>
            <person name="Lucas S."/>
            <person name="Mishler D.B."/>
            <person name="Reski R."/>
            <person name="Grigoriev I."/>
            <person name="Quatrano R.S."/>
            <person name="Boore J.L."/>
        </authorList>
    </citation>
    <scope>NUCLEOTIDE SEQUENCE [LARGE SCALE GENOMIC DNA]</scope>
    <source>
        <strain evidence="2 3">cv. Gransden 2004</strain>
    </source>
</reference>
<dbReference type="EnsemblPlants" id="Pp3c15_13070V3.1">
    <property type="protein sequence ID" value="Pp3c15_13070V3.1"/>
    <property type="gene ID" value="Pp3c15_13070"/>
</dbReference>
<proteinExistence type="predicted"/>
<dbReference type="PaxDb" id="3218-PP1S419_13V6.1"/>
<evidence type="ECO:0000313" key="1">
    <source>
        <dbReference type="EMBL" id="PNR39412.1"/>
    </source>
</evidence>
<evidence type="ECO:0000313" key="3">
    <source>
        <dbReference type="Proteomes" id="UP000006727"/>
    </source>
</evidence>
<evidence type="ECO:0000313" key="2">
    <source>
        <dbReference type="EnsemblPlants" id="Pp3c15_13070V3.1"/>
    </source>
</evidence>
<dbReference type="Gramene" id="Pp3c15_13070V3.1">
    <property type="protein sequence ID" value="Pp3c15_13070V3.1"/>
    <property type="gene ID" value="Pp3c15_13070"/>
</dbReference>
<organism evidence="1">
    <name type="scientific">Physcomitrium patens</name>
    <name type="common">Spreading-leaved earth moss</name>
    <name type="synonym">Physcomitrella patens</name>
    <dbReference type="NCBI Taxonomy" id="3218"/>
    <lineage>
        <taxon>Eukaryota</taxon>
        <taxon>Viridiplantae</taxon>
        <taxon>Streptophyta</taxon>
        <taxon>Embryophyta</taxon>
        <taxon>Bryophyta</taxon>
        <taxon>Bryophytina</taxon>
        <taxon>Bryopsida</taxon>
        <taxon>Funariidae</taxon>
        <taxon>Funariales</taxon>
        <taxon>Funariaceae</taxon>
        <taxon>Physcomitrium</taxon>
    </lineage>
</organism>